<dbReference type="Proteomes" id="UP001199355">
    <property type="component" value="Unassembled WGS sequence"/>
</dbReference>
<dbReference type="InterPro" id="IPR036514">
    <property type="entry name" value="SGNH_hydro_sf"/>
</dbReference>
<accession>A0AAE3AUG8</accession>
<dbReference type="AlphaFoldDB" id="A0AAE3AUG8"/>
<organism evidence="1 2">
    <name type="scientific">Gallintestinimicrobium propionicum</name>
    <dbReference type="NCBI Taxonomy" id="2981770"/>
    <lineage>
        <taxon>Bacteria</taxon>
        <taxon>Bacillati</taxon>
        <taxon>Bacillota</taxon>
        <taxon>Clostridia</taxon>
        <taxon>Lachnospirales</taxon>
        <taxon>Lachnospiraceae</taxon>
        <taxon>Gallintestinimicrobium</taxon>
    </lineage>
</organism>
<dbReference type="RefSeq" id="WP_308728475.1">
    <property type="nucleotide sequence ID" value="NZ_JAJEQF010000026.1"/>
</dbReference>
<reference evidence="1 2" key="1">
    <citation type="submission" date="2021-10" db="EMBL/GenBank/DDBJ databases">
        <title>Anaerobic single-cell dispensing facilitates the cultivation of human gut bacteria.</title>
        <authorList>
            <person name="Afrizal A."/>
        </authorList>
    </citation>
    <scope>NUCLEOTIDE SEQUENCE [LARGE SCALE GENOMIC DNA]</scope>
    <source>
        <strain evidence="1 2">CLA-AA-H244</strain>
    </source>
</reference>
<evidence type="ECO:0000313" key="2">
    <source>
        <dbReference type="Proteomes" id="UP001199355"/>
    </source>
</evidence>
<proteinExistence type="predicted"/>
<keyword evidence="2" id="KW-1185">Reference proteome</keyword>
<comment type="caution">
    <text evidence="1">The sequence shown here is derived from an EMBL/GenBank/DDBJ whole genome shotgun (WGS) entry which is preliminary data.</text>
</comment>
<name>A0AAE3AUG8_9FIRM</name>
<gene>
    <name evidence="1" type="ORF">LKD45_10265</name>
</gene>
<protein>
    <submittedName>
        <fullName evidence="1">Uncharacterized protein</fullName>
    </submittedName>
</protein>
<dbReference type="EMBL" id="JAJEQF010000026">
    <property type="protein sequence ID" value="MCC2168066.1"/>
    <property type="molecule type" value="Genomic_DNA"/>
</dbReference>
<sequence length="256" mass="28840">MGGWNARLAYSYWGGTGIAHYAGLVEGCEERVTQCEKLIHGNEYYDYFIVAGNSDEAVETYSGDIGGKDYKQRTKMLQGAKILHDKIQGKAGRMILWAPHAYQFGYLRSMALKPWRQGVPGELYNKDGKNYMLTMTTETMAKTNAEWYLQMAEILGEDTEVLPVCLGYWSLRKQCGLSVNPYLSPEEGGDYGHQNNIGNYIAACLLYAEVFEESPEGLGIPVSHTFGMPGGKIKEEEAKIIQQVTWDVYHKFVGWR</sequence>
<dbReference type="Gene3D" id="3.40.50.1110">
    <property type="entry name" value="SGNH hydrolase"/>
    <property type="match status" value="1"/>
</dbReference>
<evidence type="ECO:0000313" key="1">
    <source>
        <dbReference type="EMBL" id="MCC2168066.1"/>
    </source>
</evidence>